<dbReference type="Gene3D" id="1.10.150.240">
    <property type="entry name" value="Putative phosphatase, domain 2"/>
    <property type="match status" value="1"/>
</dbReference>
<dbReference type="SFLD" id="SFLDG01129">
    <property type="entry name" value="C1.5:_HAD__Beta-PGM__Phosphata"/>
    <property type="match status" value="1"/>
</dbReference>
<dbReference type="InterPro" id="IPR044999">
    <property type="entry name" value="CbbY-like"/>
</dbReference>
<organism evidence="1 2">
    <name type="scientific">Chlamydomonas schloesseri</name>
    <dbReference type="NCBI Taxonomy" id="2026947"/>
    <lineage>
        <taxon>Eukaryota</taxon>
        <taxon>Viridiplantae</taxon>
        <taxon>Chlorophyta</taxon>
        <taxon>core chlorophytes</taxon>
        <taxon>Chlorophyceae</taxon>
        <taxon>CS clade</taxon>
        <taxon>Chlamydomonadales</taxon>
        <taxon>Chlamydomonadaceae</taxon>
        <taxon>Chlamydomonas</taxon>
    </lineage>
</organism>
<comment type="caution">
    <text evidence="1">The sequence shown here is derived from an EMBL/GenBank/DDBJ whole genome shotgun (WGS) entry which is preliminary data.</text>
</comment>
<accession>A0A836B260</accession>
<evidence type="ECO:0000313" key="2">
    <source>
        <dbReference type="Proteomes" id="UP000613740"/>
    </source>
</evidence>
<dbReference type="Proteomes" id="UP000613740">
    <property type="component" value="Unassembled WGS sequence"/>
</dbReference>
<name>A0A836B260_9CHLO</name>
<dbReference type="InterPro" id="IPR036412">
    <property type="entry name" value="HAD-like_sf"/>
</dbReference>
<dbReference type="EMBL" id="JAEHOD010000027">
    <property type="protein sequence ID" value="KAG2445312.1"/>
    <property type="molecule type" value="Genomic_DNA"/>
</dbReference>
<sequence>MAALGRQGTPVAGQVRRSLPATISRAQAYPVRVHTTGIQRAAQRQQRDLIVAEAKKNYTSALLFDCDGVIVETEELHRKAYNAAFSAFECHIDGQPLVWSVEYYDVLQNTVGGGKPKMKWHFNRNGWPSTKFGPAPTTEEAKNKLVDDLQDCKTDHYKVIVDSAAEARPGVLQLMDEGLARDDVAMAICSAATKEGFEKVVNSVVGKERLAKFDLILAGDDVSKKKPDPLIYNMARERLGVPADRCVVIEDSLVGLRAAKGAGMHCIITPTTSTASADFCGEGAAAVVAALKGPTYQVSIDDIFGFVCDDKGTCEAVPDVHLKEGMCVIPWETGSKN</sequence>
<dbReference type="InterPro" id="IPR023198">
    <property type="entry name" value="PGP-like_dom2"/>
</dbReference>
<gene>
    <name evidence="1" type="ORF">HYH02_008778</name>
</gene>
<dbReference type="SFLD" id="SFLDS00003">
    <property type="entry name" value="Haloacid_Dehalogenase"/>
    <property type="match status" value="1"/>
</dbReference>
<dbReference type="PANTHER" id="PTHR42896">
    <property type="entry name" value="XYLULOSE-1,5-BISPHOSPHATE (XUBP) PHOSPHATASE"/>
    <property type="match status" value="1"/>
</dbReference>
<dbReference type="Pfam" id="PF00702">
    <property type="entry name" value="Hydrolase"/>
    <property type="match status" value="1"/>
</dbReference>
<dbReference type="NCBIfam" id="TIGR01509">
    <property type="entry name" value="HAD-SF-IA-v3"/>
    <property type="match status" value="1"/>
</dbReference>
<dbReference type="InterPro" id="IPR006439">
    <property type="entry name" value="HAD-SF_hydro_IA"/>
</dbReference>
<dbReference type="GO" id="GO:0016787">
    <property type="term" value="F:hydrolase activity"/>
    <property type="evidence" value="ECO:0007669"/>
    <property type="project" value="InterPro"/>
</dbReference>
<evidence type="ECO:0000313" key="1">
    <source>
        <dbReference type="EMBL" id="KAG2445312.1"/>
    </source>
</evidence>
<dbReference type="SUPFAM" id="SSF56784">
    <property type="entry name" value="HAD-like"/>
    <property type="match status" value="1"/>
</dbReference>
<dbReference type="Gene3D" id="3.40.50.1000">
    <property type="entry name" value="HAD superfamily/HAD-like"/>
    <property type="match status" value="1"/>
</dbReference>
<proteinExistence type="predicted"/>
<dbReference type="OrthoDB" id="40579at2759"/>
<dbReference type="InterPro" id="IPR023214">
    <property type="entry name" value="HAD_sf"/>
</dbReference>
<reference evidence="1" key="1">
    <citation type="journal article" date="2020" name="bioRxiv">
        <title>Comparative genomics of Chlamydomonas.</title>
        <authorList>
            <person name="Craig R.J."/>
            <person name="Hasan A.R."/>
            <person name="Ness R.W."/>
            <person name="Keightley P.D."/>
        </authorList>
    </citation>
    <scope>NUCLEOTIDE SEQUENCE</scope>
    <source>
        <strain evidence="1">CCAP 11/173</strain>
    </source>
</reference>
<protein>
    <submittedName>
        <fullName evidence="1">Uncharacterized protein</fullName>
    </submittedName>
</protein>
<dbReference type="PANTHER" id="PTHR42896:SF4">
    <property type="entry name" value="OS08G0485900 PROTEIN"/>
    <property type="match status" value="1"/>
</dbReference>
<dbReference type="AlphaFoldDB" id="A0A836B260"/>
<keyword evidence="2" id="KW-1185">Reference proteome</keyword>